<feature type="region of interest" description="Disordered" evidence="2">
    <location>
        <begin position="1"/>
        <end position="39"/>
    </location>
</feature>
<accession>A0A9W4MG71</accession>
<dbReference type="InterPro" id="IPR036396">
    <property type="entry name" value="Cyt_P450_sf"/>
</dbReference>
<comment type="similarity">
    <text evidence="1">Belongs to the cytochrome P450 family.</text>
</comment>
<dbReference type="EMBL" id="CAJVAX010000017">
    <property type="protein sequence ID" value="CAG7637756.1"/>
    <property type="molecule type" value="Genomic_DNA"/>
</dbReference>
<feature type="region of interest" description="Disordered" evidence="2">
    <location>
        <begin position="428"/>
        <end position="473"/>
    </location>
</feature>
<dbReference type="GO" id="GO:0020037">
    <property type="term" value="F:heme binding"/>
    <property type="evidence" value="ECO:0007669"/>
    <property type="project" value="InterPro"/>
</dbReference>
<evidence type="ECO:0000256" key="2">
    <source>
        <dbReference type="SAM" id="MobiDB-lite"/>
    </source>
</evidence>
<evidence type="ECO:0000256" key="1">
    <source>
        <dbReference type="ARBA" id="ARBA00010617"/>
    </source>
</evidence>
<keyword evidence="4" id="KW-1185">Reference proteome</keyword>
<name>A0A9W4MG71_9ACTN</name>
<dbReference type="PANTHER" id="PTHR46696">
    <property type="entry name" value="P450, PUTATIVE (EUROFUNG)-RELATED"/>
    <property type="match status" value="1"/>
</dbReference>
<evidence type="ECO:0000313" key="4">
    <source>
        <dbReference type="Proteomes" id="UP001153328"/>
    </source>
</evidence>
<dbReference type="GO" id="GO:0004497">
    <property type="term" value="F:monooxygenase activity"/>
    <property type="evidence" value="ECO:0007669"/>
    <property type="project" value="InterPro"/>
</dbReference>
<gene>
    <name evidence="3" type="ORF">SBRY_30155</name>
</gene>
<evidence type="ECO:0000313" key="3">
    <source>
        <dbReference type="EMBL" id="CAG7637756.1"/>
    </source>
</evidence>
<dbReference type="SUPFAM" id="SSF48264">
    <property type="entry name" value="Cytochrome P450"/>
    <property type="match status" value="1"/>
</dbReference>
<reference evidence="3" key="1">
    <citation type="submission" date="2021-06" db="EMBL/GenBank/DDBJ databases">
        <authorList>
            <person name="Arsene-Ploetze F."/>
        </authorList>
    </citation>
    <scope>NUCLEOTIDE SEQUENCE</scope>
    <source>
        <strain evidence="3">SBRY1</strain>
    </source>
</reference>
<dbReference type="Gene3D" id="1.10.630.10">
    <property type="entry name" value="Cytochrome P450"/>
    <property type="match status" value="1"/>
</dbReference>
<dbReference type="Proteomes" id="UP001153328">
    <property type="component" value="Unassembled WGS sequence"/>
</dbReference>
<protein>
    <submittedName>
        <fullName evidence="3">Cytochrome P450</fullName>
    </submittedName>
</protein>
<proteinExistence type="inferred from homology"/>
<dbReference type="GO" id="GO:0005506">
    <property type="term" value="F:iron ion binding"/>
    <property type="evidence" value="ECO:0007669"/>
    <property type="project" value="InterPro"/>
</dbReference>
<feature type="compositionally biased region" description="Pro residues" evidence="2">
    <location>
        <begin position="1"/>
        <end position="25"/>
    </location>
</feature>
<dbReference type="PRINTS" id="PR00359">
    <property type="entry name" value="BP450"/>
</dbReference>
<dbReference type="PANTHER" id="PTHR46696:SF1">
    <property type="entry name" value="CYTOCHROME P450 YJIB-RELATED"/>
    <property type="match status" value="1"/>
</dbReference>
<comment type="caution">
    <text evidence="3">The sequence shown here is derived from an EMBL/GenBank/DDBJ whole genome shotgun (WGS) entry which is preliminary data.</text>
</comment>
<feature type="region of interest" description="Disordered" evidence="2">
    <location>
        <begin position="346"/>
        <end position="365"/>
    </location>
</feature>
<dbReference type="GO" id="GO:0016705">
    <property type="term" value="F:oxidoreductase activity, acting on paired donors, with incorporation or reduction of molecular oxygen"/>
    <property type="evidence" value="ECO:0007669"/>
    <property type="project" value="InterPro"/>
</dbReference>
<dbReference type="RefSeq" id="WP_240166055.1">
    <property type="nucleotide sequence ID" value="NZ_CAJVAX010000017.1"/>
</dbReference>
<dbReference type="AlphaFoldDB" id="A0A9W4MG71"/>
<dbReference type="InterPro" id="IPR002397">
    <property type="entry name" value="Cyt_P450_B"/>
</dbReference>
<feature type="compositionally biased region" description="Low complexity" evidence="2">
    <location>
        <begin position="454"/>
        <end position="466"/>
    </location>
</feature>
<dbReference type="CDD" id="cd20623">
    <property type="entry name" value="CYP_unk"/>
    <property type="match status" value="1"/>
</dbReference>
<organism evidence="3 4">
    <name type="scientific">Actinacidiphila bryophytorum</name>
    <dbReference type="NCBI Taxonomy" id="1436133"/>
    <lineage>
        <taxon>Bacteria</taxon>
        <taxon>Bacillati</taxon>
        <taxon>Actinomycetota</taxon>
        <taxon>Actinomycetes</taxon>
        <taxon>Kitasatosporales</taxon>
        <taxon>Streptomycetaceae</taxon>
        <taxon>Actinacidiphila</taxon>
    </lineage>
</organism>
<sequence>MTSPSAPQPAPASEPAASPAPPPGCPAHTGGGALRLYGPEHAADPKATFEALRARGSVAPVEIAPGVEASLVLGYQSALEVLRSPERFSKDPRNWKALADGSVPADSPVVPMMMYRPNALWSDGEAHARYRGVITDSLSQVDPNALRGYVEESADILIDRIGARGNADLLGEYGALLPLLVFNRLFGCPADIGDKLVVGMSGIFDADADADKANQILTEGLAELVALKRREPGADVTSWMMAHPAKLGDEEMLHQLALLMGAGTEPEQNLICNALLLLLSDDRFAGDLAGGSMPVDEALDEVLWADPPIANYAVHYALQDTEVDGVEVVAGRPLLVSFTAANTDPALSGERRSGNRAHLSWSAGPHTCPAKSPARLISAVAVEKLLDRLPDIELDCEVDQLEWRQGPFHRALVALPVVYPPITVTAPAAADEPSGVTEWKTEPAPASPTPAPAPSSSTPQAATSTPREPVSVNAAPRRWWNFLGGSRRGR</sequence>